<evidence type="ECO:0000259" key="4">
    <source>
        <dbReference type="Pfam" id="PF13439"/>
    </source>
</evidence>
<dbReference type="PANTHER" id="PTHR12526">
    <property type="entry name" value="GLYCOSYLTRANSFERASE"/>
    <property type="match status" value="1"/>
</dbReference>
<evidence type="ECO:0000313" key="6">
    <source>
        <dbReference type="Proteomes" id="UP000535908"/>
    </source>
</evidence>
<evidence type="ECO:0000259" key="3">
    <source>
        <dbReference type="Pfam" id="PF00534"/>
    </source>
</evidence>
<dbReference type="EMBL" id="JAARWN010000004">
    <property type="protein sequence ID" value="MBC1936154.1"/>
    <property type="molecule type" value="Genomic_DNA"/>
</dbReference>
<dbReference type="InterPro" id="IPR001296">
    <property type="entry name" value="Glyco_trans_1"/>
</dbReference>
<dbReference type="Gene3D" id="3.40.50.2000">
    <property type="entry name" value="Glycogen Phosphorylase B"/>
    <property type="match status" value="2"/>
</dbReference>
<dbReference type="Proteomes" id="UP000535908">
    <property type="component" value="Unassembled WGS sequence"/>
</dbReference>
<comment type="caution">
    <text evidence="5">The sequence shown here is derived from an EMBL/GenBank/DDBJ whole genome shotgun (WGS) entry which is preliminary data.</text>
</comment>
<name>A0A7X0Y3X1_9LIST</name>
<dbReference type="PANTHER" id="PTHR12526:SF629">
    <property type="entry name" value="TEICHURONIC ACID BIOSYNTHESIS GLYCOSYLTRANSFERASE TUAH-RELATED"/>
    <property type="match status" value="1"/>
</dbReference>
<accession>A0A7X0Y3X1</accession>
<proteinExistence type="predicted"/>
<dbReference type="AlphaFoldDB" id="A0A7X0Y3X1"/>
<keyword evidence="2 5" id="KW-0808">Transferase</keyword>
<sequence>MNNRNPKKIMMASSVHVWSDTRIYFKEAQTLANQGFQVDFYALDHPGEKINIPNLTMHYLKPQKRYKRFIHWRFLYKEMIQSDATYFHFHDPELLLTARALKKKLKDEIKITYDMHEHLPAAIRTKQWLPRIIRPILSQVVAYFEKKWMKYCDTVIFAELSYKDNYEELTLNKVDVLNYPTFPNLNELVVKDNVFTMIYVGVLTEQRGLFNMLQLAKSVKDRGIQTFKLKLIGPIFTDEERVQQFIVENHLSDNIELHGRMQYKDIWAHYQAAHVGLCLLHPTPNNLNSHSTKLFEYMAAGLPIVASDFPDFTKMLTEHDCGKTSDPEDYDALYDIIDFYMANPEKNKQFGENGKEAFNRFYNWEREGEKLSSIYSSED</sequence>
<feature type="domain" description="Glycosyl transferase family 1" evidence="3">
    <location>
        <begin position="189"/>
        <end position="356"/>
    </location>
</feature>
<keyword evidence="1" id="KW-0328">Glycosyltransferase</keyword>
<reference evidence="5 6" key="1">
    <citation type="submission" date="2020-03" db="EMBL/GenBank/DDBJ databases">
        <title>Soil Listeria distribution.</title>
        <authorList>
            <person name="Liao J."/>
            <person name="Wiedmann M."/>
        </authorList>
    </citation>
    <scope>NUCLEOTIDE SEQUENCE [LARGE SCALE GENOMIC DNA]</scope>
    <source>
        <strain evidence="5 6">FSL L7-0741</strain>
    </source>
</reference>
<gene>
    <name evidence="5" type="ORF">HCA69_07225</name>
</gene>
<dbReference type="InterPro" id="IPR028098">
    <property type="entry name" value="Glyco_trans_4-like_N"/>
</dbReference>
<evidence type="ECO:0000256" key="2">
    <source>
        <dbReference type="ARBA" id="ARBA00022679"/>
    </source>
</evidence>
<protein>
    <submittedName>
        <fullName evidence="5">Glycosyltransferase family 4 protein</fullName>
    </submittedName>
</protein>
<feature type="domain" description="Glycosyltransferase subfamily 4-like N-terminal" evidence="4">
    <location>
        <begin position="28"/>
        <end position="168"/>
    </location>
</feature>
<organism evidence="5 6">
    <name type="scientific">Listeria grandensis</name>
    <dbReference type="NCBI Taxonomy" id="1494963"/>
    <lineage>
        <taxon>Bacteria</taxon>
        <taxon>Bacillati</taxon>
        <taxon>Bacillota</taxon>
        <taxon>Bacilli</taxon>
        <taxon>Bacillales</taxon>
        <taxon>Listeriaceae</taxon>
        <taxon>Listeria</taxon>
    </lineage>
</organism>
<dbReference type="CDD" id="cd03794">
    <property type="entry name" value="GT4_WbuB-like"/>
    <property type="match status" value="1"/>
</dbReference>
<dbReference type="SUPFAM" id="SSF53756">
    <property type="entry name" value="UDP-Glycosyltransferase/glycogen phosphorylase"/>
    <property type="match status" value="1"/>
</dbReference>
<dbReference type="RefSeq" id="WP_185525906.1">
    <property type="nucleotide sequence ID" value="NZ_JAARWN010000004.1"/>
</dbReference>
<evidence type="ECO:0000313" key="5">
    <source>
        <dbReference type="EMBL" id="MBC1936154.1"/>
    </source>
</evidence>
<dbReference type="Pfam" id="PF00534">
    <property type="entry name" value="Glycos_transf_1"/>
    <property type="match status" value="1"/>
</dbReference>
<dbReference type="Pfam" id="PF13439">
    <property type="entry name" value="Glyco_transf_4"/>
    <property type="match status" value="1"/>
</dbReference>
<evidence type="ECO:0000256" key="1">
    <source>
        <dbReference type="ARBA" id="ARBA00022676"/>
    </source>
</evidence>
<dbReference type="GO" id="GO:0016757">
    <property type="term" value="F:glycosyltransferase activity"/>
    <property type="evidence" value="ECO:0007669"/>
    <property type="project" value="UniProtKB-KW"/>
</dbReference>